<keyword evidence="1" id="KW-1133">Transmembrane helix</keyword>
<gene>
    <name evidence="2" type="ORF">E7V67_012805</name>
</gene>
<evidence type="ECO:0000256" key="1">
    <source>
        <dbReference type="SAM" id="Phobius"/>
    </source>
</evidence>
<sequence>MKYLGNTIANPRCHHPIARPASRHGSAVRPQAARVTLQDRHEQALTCTRSVWRRRAGAAVPLLLAIVAAVALA</sequence>
<keyword evidence="3" id="KW-1185">Reference proteome</keyword>
<keyword evidence="1" id="KW-0812">Transmembrane</keyword>
<dbReference type="EMBL" id="CP136508">
    <property type="protein sequence ID" value="WUR15943.1"/>
    <property type="molecule type" value="Genomic_DNA"/>
</dbReference>
<protein>
    <submittedName>
        <fullName evidence="2">Uncharacterized protein</fullName>
    </submittedName>
</protein>
<reference evidence="2 3" key="1">
    <citation type="journal article" date="2019" name="Int. J. Syst. Evol. Microbiol.">
        <title>The Draft Whole-Genome Sequence of the Antibiotic Producer Empedobacter haloabium ATCC 31962 Provides Indications for Its Taxonomic Reclassification.</title>
        <authorList>
            <person name="Miess H."/>
            <person name="Arlt P."/>
            <person name="Apel A.K."/>
            <person name="Weber T."/>
            <person name="Nieselt K."/>
            <person name="Hanssen F."/>
            <person name="Czemmel S."/>
            <person name="Nahnsen S."/>
            <person name="Gross H."/>
        </authorList>
    </citation>
    <scope>NUCLEOTIDE SEQUENCE [LARGE SCALE GENOMIC DNA]</scope>
    <source>
        <strain evidence="2 3">ATCC 31962</strain>
    </source>
</reference>
<dbReference type="Proteomes" id="UP000321323">
    <property type="component" value="Chromosome"/>
</dbReference>
<proteinExistence type="predicted"/>
<feature type="transmembrane region" description="Helical" evidence="1">
    <location>
        <begin position="56"/>
        <end position="72"/>
    </location>
</feature>
<accession>A0ABZ1UVV2</accession>
<evidence type="ECO:0000313" key="3">
    <source>
        <dbReference type="Proteomes" id="UP000321323"/>
    </source>
</evidence>
<organism evidence="2 3">
    <name type="scientific">[Empedobacter] haloabium</name>
    <dbReference type="NCBI Taxonomy" id="592317"/>
    <lineage>
        <taxon>Bacteria</taxon>
        <taxon>Pseudomonadati</taxon>
        <taxon>Pseudomonadota</taxon>
        <taxon>Betaproteobacteria</taxon>
        <taxon>Burkholderiales</taxon>
        <taxon>Oxalobacteraceae</taxon>
        <taxon>Telluria group</taxon>
        <taxon>Telluria group incertae sedis</taxon>
    </lineage>
</organism>
<name>A0ABZ1UVV2_9BURK</name>
<evidence type="ECO:0000313" key="2">
    <source>
        <dbReference type="EMBL" id="WUR15943.1"/>
    </source>
</evidence>
<keyword evidence="1" id="KW-0472">Membrane</keyword>